<evidence type="ECO:0000256" key="8">
    <source>
        <dbReference type="PROSITE-ProRule" id="PRU00339"/>
    </source>
</evidence>
<dbReference type="Gene3D" id="1.10.510.10">
    <property type="entry name" value="Transferase(Phosphotransferase) domain 1"/>
    <property type="match status" value="1"/>
</dbReference>
<feature type="region of interest" description="Disordered" evidence="9">
    <location>
        <begin position="80"/>
        <end position="101"/>
    </location>
</feature>
<dbReference type="PROSITE" id="PS00108">
    <property type="entry name" value="PROTEIN_KINASE_ST"/>
    <property type="match status" value="1"/>
</dbReference>
<evidence type="ECO:0000256" key="4">
    <source>
        <dbReference type="ARBA" id="ARBA00022679"/>
    </source>
</evidence>
<dbReference type="Proteomes" id="UP000014500">
    <property type="component" value="Unassembled WGS sequence"/>
</dbReference>
<evidence type="ECO:0000256" key="2">
    <source>
        <dbReference type="ARBA" id="ARBA00008175"/>
    </source>
</evidence>
<keyword evidence="8" id="KW-0802">TPR repeat</keyword>
<comment type="similarity">
    <text evidence="1">Belongs to the protein kinase superfamily. CAMK Ser/Thr protein kinase family.</text>
</comment>
<dbReference type="Gene3D" id="1.20.5.420">
    <property type="entry name" value="Immunoglobulin FC, subunit C"/>
    <property type="match status" value="1"/>
</dbReference>
<comment type="similarity">
    <text evidence="2">Belongs to the SGT family.</text>
</comment>
<dbReference type="AlphaFoldDB" id="T1ILK5"/>
<keyword evidence="3" id="KW-0723">Serine/threonine-protein kinase</keyword>
<keyword evidence="5" id="KW-0547">Nucleotide-binding</keyword>
<dbReference type="InterPro" id="IPR050205">
    <property type="entry name" value="CDPK_Ser/Thr_kinases"/>
</dbReference>
<dbReference type="InterPro" id="IPR008271">
    <property type="entry name" value="Ser/Thr_kinase_AS"/>
</dbReference>
<evidence type="ECO:0000256" key="9">
    <source>
        <dbReference type="SAM" id="MobiDB-lite"/>
    </source>
</evidence>
<dbReference type="SUPFAM" id="SSF48452">
    <property type="entry name" value="TPR-like"/>
    <property type="match status" value="1"/>
</dbReference>
<evidence type="ECO:0000259" key="10">
    <source>
        <dbReference type="PROSITE" id="PS50011"/>
    </source>
</evidence>
<dbReference type="Pfam" id="PF00515">
    <property type="entry name" value="TPR_1"/>
    <property type="match status" value="2"/>
</dbReference>
<dbReference type="eggNOG" id="KOG0607">
    <property type="taxonomic scope" value="Eukaryota"/>
</dbReference>
<dbReference type="PROSITE" id="PS50005">
    <property type="entry name" value="TPR"/>
    <property type="match status" value="2"/>
</dbReference>
<organism evidence="11 12">
    <name type="scientific">Strigamia maritima</name>
    <name type="common">European centipede</name>
    <name type="synonym">Geophilus maritimus</name>
    <dbReference type="NCBI Taxonomy" id="126957"/>
    <lineage>
        <taxon>Eukaryota</taxon>
        <taxon>Metazoa</taxon>
        <taxon>Ecdysozoa</taxon>
        <taxon>Arthropoda</taxon>
        <taxon>Myriapoda</taxon>
        <taxon>Chilopoda</taxon>
        <taxon>Pleurostigmophora</taxon>
        <taxon>Geophilomorpha</taxon>
        <taxon>Linotaeniidae</taxon>
        <taxon>Strigamia</taxon>
    </lineage>
</organism>
<dbReference type="InterPro" id="IPR019734">
    <property type="entry name" value="TPR_rpt"/>
</dbReference>
<keyword evidence="7" id="KW-0067">ATP-binding</keyword>
<dbReference type="InterPro" id="IPR032374">
    <property type="entry name" value="SGTA_dimer"/>
</dbReference>
<evidence type="ECO:0000256" key="6">
    <source>
        <dbReference type="ARBA" id="ARBA00022777"/>
    </source>
</evidence>
<evidence type="ECO:0000313" key="12">
    <source>
        <dbReference type="Proteomes" id="UP000014500"/>
    </source>
</evidence>
<dbReference type="PROSITE" id="PS50011">
    <property type="entry name" value="PROTEIN_KINASE_DOM"/>
    <property type="match status" value="1"/>
</dbReference>
<reference evidence="12" key="1">
    <citation type="submission" date="2011-05" db="EMBL/GenBank/DDBJ databases">
        <authorList>
            <person name="Richards S.R."/>
            <person name="Qu J."/>
            <person name="Jiang H."/>
            <person name="Jhangiani S.N."/>
            <person name="Agravi P."/>
            <person name="Goodspeed R."/>
            <person name="Gross S."/>
            <person name="Mandapat C."/>
            <person name="Jackson L."/>
            <person name="Mathew T."/>
            <person name="Pu L."/>
            <person name="Thornton R."/>
            <person name="Saada N."/>
            <person name="Wilczek-Boney K.B."/>
            <person name="Lee S."/>
            <person name="Kovar C."/>
            <person name="Wu Y."/>
            <person name="Scherer S.E."/>
            <person name="Worley K.C."/>
            <person name="Muzny D.M."/>
            <person name="Gibbs R."/>
        </authorList>
    </citation>
    <scope>NUCLEOTIDE SEQUENCE</scope>
    <source>
        <strain evidence="12">Brora</strain>
    </source>
</reference>
<name>T1ILK5_STRMM</name>
<dbReference type="SMART" id="SM00220">
    <property type="entry name" value="S_TKc"/>
    <property type="match status" value="1"/>
</dbReference>
<dbReference type="GO" id="GO:0004674">
    <property type="term" value="F:protein serine/threonine kinase activity"/>
    <property type="evidence" value="ECO:0007669"/>
    <property type="project" value="UniProtKB-KW"/>
</dbReference>
<evidence type="ECO:0000256" key="7">
    <source>
        <dbReference type="ARBA" id="ARBA00022840"/>
    </source>
</evidence>
<evidence type="ECO:0000256" key="3">
    <source>
        <dbReference type="ARBA" id="ARBA00022527"/>
    </source>
</evidence>
<sequence>MSEVKHLVYSIIQFLCEQLQSGNLTADATESIEVAVQCLEQAYSISHDDAKGRASSKNLLEMFKEATSNEEREMTYLKTRRSTTPTGRLDAEDSGGGDAVKPLDLSLEAAKHELERMLPKGGCVQCGREGRLTKRGRPHESYFGCRLCRVHLCRKRNCFQTWHTCKSESLPEEPSQDIKAKAEELKNKGNELMKTELFSEAVDCYSKAIDLDGRNAIYFCNRAAALSKLNSHDKAILDCEKAIKIDRNYSKAYGRKGLAHASLNQHQQAKDCYEKAVTLDPENESYKNNLRIAEEKLKEANIGSGVSSMFGMDSGQFNLSNLLSNPALMNMATQMMSDPNMQNLLGNILSNQSSNNPTTNPAGGAGGAAGVQALLQAGQQLAAQMQATNPDLVEQLRRQMHPGDGNPPNSGEQNTKLTSKHIDVCVAWQPSDLVSSRIDTRVRWRSGAMAGTKEGKDIEEKIVPGTVLSGSPQMTTCTPVTDEGTIENERDRIVESCILKDKTNAIDIEKGKKRRRKKRTGSSLVANNFSDLYKLSGEVLGEGACASVETCINLYTNQECAVKIIEKGPGHSRSRVLKEVETFHHCKGHKNIIQMIEFFEEYDRFYVVFEKINGGPLLAHIQKRVHFTEKEASLIVKDLAEALQFLHKKGIAHRDLKPENILCHNADQICPVKICDFDLGSWDQIQLCSHVGSAEFMAPEVVDAFMGESTSYDKKCDLWSLGVIMYILLCGYPPFYGKCGSDCGWEKGESYGAYEFPEREWAFISDEARDLIAHLLLEDSSQRYSADEVLDHPWVAHGGPITQLQTPKVMRRNNSAKELSDFAESAMAVNRMMRLHLAVSFDEAPKECINECAITPPFGLSPPSESKLAQRRLRTQSLHKSLEPIAVSATG</sequence>
<dbReference type="EMBL" id="JH430842">
    <property type="status" value="NOT_ANNOTATED_CDS"/>
    <property type="molecule type" value="Genomic_DNA"/>
</dbReference>
<dbReference type="Gene3D" id="3.30.200.20">
    <property type="entry name" value="Phosphorylase Kinase, domain 1"/>
    <property type="match status" value="1"/>
</dbReference>
<evidence type="ECO:0000256" key="1">
    <source>
        <dbReference type="ARBA" id="ARBA00006692"/>
    </source>
</evidence>
<evidence type="ECO:0000313" key="11">
    <source>
        <dbReference type="EnsemblMetazoa" id="SMAR001838-PA"/>
    </source>
</evidence>
<feature type="domain" description="Protein kinase" evidence="10">
    <location>
        <begin position="534"/>
        <end position="795"/>
    </location>
</feature>
<evidence type="ECO:0000256" key="5">
    <source>
        <dbReference type="ARBA" id="ARBA00022741"/>
    </source>
</evidence>
<dbReference type="InterPro" id="IPR011009">
    <property type="entry name" value="Kinase-like_dom_sf"/>
</dbReference>
<dbReference type="eggNOG" id="KOG0553">
    <property type="taxonomic scope" value="Eukaryota"/>
</dbReference>
<dbReference type="Gene3D" id="1.25.40.10">
    <property type="entry name" value="Tetratricopeptide repeat domain"/>
    <property type="match status" value="1"/>
</dbReference>
<dbReference type="SMART" id="SM00028">
    <property type="entry name" value="TPR"/>
    <property type="match status" value="3"/>
</dbReference>
<dbReference type="Pfam" id="PF00069">
    <property type="entry name" value="Pkinase"/>
    <property type="match status" value="1"/>
</dbReference>
<dbReference type="SUPFAM" id="SSF56112">
    <property type="entry name" value="Protein kinase-like (PK-like)"/>
    <property type="match status" value="1"/>
</dbReference>
<dbReference type="FunFam" id="3.30.200.20:FF:000093">
    <property type="entry name" value="Putative map kinase-interacting serine/threonine-protein kinase 1"/>
    <property type="match status" value="1"/>
</dbReference>
<dbReference type="STRING" id="126957.T1ILK5"/>
<proteinExistence type="inferred from homology"/>
<dbReference type="EnsemblMetazoa" id="SMAR001838-RA">
    <property type="protein sequence ID" value="SMAR001838-PA"/>
    <property type="gene ID" value="SMAR001838"/>
</dbReference>
<feature type="repeat" description="TPR" evidence="8">
    <location>
        <begin position="182"/>
        <end position="215"/>
    </location>
</feature>
<dbReference type="Pfam" id="PF16546">
    <property type="entry name" value="SGTA_dimer"/>
    <property type="match status" value="1"/>
</dbReference>
<dbReference type="PANTHER" id="PTHR24349">
    <property type="entry name" value="SERINE/THREONINE-PROTEIN KINASE"/>
    <property type="match status" value="1"/>
</dbReference>
<keyword evidence="4" id="KW-0808">Transferase</keyword>
<protein>
    <recommendedName>
        <fullName evidence="10">Protein kinase domain-containing protein</fullName>
    </recommendedName>
</protein>
<dbReference type="InterPro" id="IPR000719">
    <property type="entry name" value="Prot_kinase_dom"/>
</dbReference>
<dbReference type="GO" id="GO:0005524">
    <property type="term" value="F:ATP binding"/>
    <property type="evidence" value="ECO:0007669"/>
    <property type="project" value="UniProtKB-KW"/>
</dbReference>
<dbReference type="HOGENOM" id="CLU_324237_0_0_1"/>
<reference evidence="11" key="2">
    <citation type="submission" date="2015-02" db="UniProtKB">
        <authorList>
            <consortium name="EnsemblMetazoa"/>
        </authorList>
    </citation>
    <scope>IDENTIFICATION</scope>
</reference>
<accession>T1ILK5</accession>
<feature type="repeat" description="TPR" evidence="8">
    <location>
        <begin position="250"/>
        <end position="283"/>
    </location>
</feature>
<keyword evidence="12" id="KW-1185">Reference proteome</keyword>
<dbReference type="InterPro" id="IPR011990">
    <property type="entry name" value="TPR-like_helical_dom_sf"/>
</dbReference>
<keyword evidence="6" id="KW-0418">Kinase</keyword>